<dbReference type="InterPro" id="IPR011058">
    <property type="entry name" value="Cyanovirin-N"/>
</dbReference>
<proteinExistence type="predicted"/>
<keyword evidence="3" id="KW-1185">Reference proteome</keyword>
<evidence type="ECO:0000313" key="2">
    <source>
        <dbReference type="EMBL" id="KAG5922925.1"/>
    </source>
</evidence>
<dbReference type="SMART" id="SM01111">
    <property type="entry name" value="CVNH"/>
    <property type="match status" value="1"/>
</dbReference>
<dbReference type="OrthoDB" id="2441380at2759"/>
<dbReference type="PANTHER" id="PTHR42076">
    <property type="entry name" value="CYANOVIRIN-N HOMOLOG"/>
    <property type="match status" value="1"/>
</dbReference>
<dbReference type="Gene3D" id="2.30.60.10">
    <property type="entry name" value="Cyanovirin-N"/>
    <property type="match status" value="1"/>
</dbReference>
<dbReference type="Proteomes" id="UP000811619">
    <property type="component" value="Unassembled WGS sequence"/>
</dbReference>
<dbReference type="PANTHER" id="PTHR42076:SF1">
    <property type="entry name" value="CYANOVIRIN-N DOMAIN-CONTAINING PROTEIN"/>
    <property type="match status" value="1"/>
</dbReference>
<accession>A0A8K0NK97</accession>
<dbReference type="InterPro" id="IPR036673">
    <property type="entry name" value="Cyanovirin-N_sf"/>
</dbReference>
<protein>
    <recommendedName>
        <fullName evidence="1">Cyanovirin-N domain-containing protein</fullName>
    </recommendedName>
</protein>
<gene>
    <name evidence="2" type="ORF">E4U42_005147</name>
</gene>
<comment type="caution">
    <text evidence="2">The sequence shown here is derived from an EMBL/GenBank/DDBJ whole genome shotgun (WGS) entry which is preliminary data.</text>
</comment>
<reference evidence="2" key="1">
    <citation type="journal article" date="2020" name="bioRxiv">
        <title>Whole genome comparisons of ergot fungi reveals the divergence and evolution of species within the genus Claviceps are the result of varying mechanisms driving genome evolution and host range expansion.</title>
        <authorList>
            <person name="Wyka S.A."/>
            <person name="Mondo S.J."/>
            <person name="Liu M."/>
            <person name="Dettman J."/>
            <person name="Nalam V."/>
            <person name="Broders K.D."/>
        </authorList>
    </citation>
    <scope>NUCLEOTIDE SEQUENCE</scope>
    <source>
        <strain evidence="2">CCC 489</strain>
    </source>
</reference>
<dbReference type="AlphaFoldDB" id="A0A8K0NK97"/>
<sequence>MSFAASSQDIRLEGKHMLHALCRDTDGNLQESSIDLNKFLGNQNGYFIWGGENFSETADQVELEGYILSAVMRAEDGQYAPRQIIDLNERITNDNGRLVFE</sequence>
<feature type="domain" description="Cyanovirin-N" evidence="1">
    <location>
        <begin position="2"/>
        <end position="100"/>
    </location>
</feature>
<dbReference type="Pfam" id="PF08881">
    <property type="entry name" value="CVNH"/>
    <property type="match status" value="1"/>
</dbReference>
<dbReference type="SUPFAM" id="SSF51322">
    <property type="entry name" value="Cyanovirin-N"/>
    <property type="match status" value="1"/>
</dbReference>
<evidence type="ECO:0000259" key="1">
    <source>
        <dbReference type="SMART" id="SM01111"/>
    </source>
</evidence>
<dbReference type="EMBL" id="SRPY01000474">
    <property type="protein sequence ID" value="KAG5922925.1"/>
    <property type="molecule type" value="Genomic_DNA"/>
</dbReference>
<name>A0A8K0NK97_9HYPO</name>
<organism evidence="2 3">
    <name type="scientific">Claviceps africana</name>
    <dbReference type="NCBI Taxonomy" id="83212"/>
    <lineage>
        <taxon>Eukaryota</taxon>
        <taxon>Fungi</taxon>
        <taxon>Dikarya</taxon>
        <taxon>Ascomycota</taxon>
        <taxon>Pezizomycotina</taxon>
        <taxon>Sordariomycetes</taxon>
        <taxon>Hypocreomycetidae</taxon>
        <taxon>Hypocreales</taxon>
        <taxon>Clavicipitaceae</taxon>
        <taxon>Claviceps</taxon>
    </lineage>
</organism>
<evidence type="ECO:0000313" key="3">
    <source>
        <dbReference type="Proteomes" id="UP000811619"/>
    </source>
</evidence>